<protein>
    <recommendedName>
        <fullName evidence="4">Salt-induced outer membrane protein</fullName>
    </recommendedName>
</protein>
<organism evidence="2 3">
    <name type="scientific">Pigmentiphaga humi</name>
    <dbReference type="NCBI Taxonomy" id="2478468"/>
    <lineage>
        <taxon>Bacteria</taxon>
        <taxon>Pseudomonadati</taxon>
        <taxon>Pseudomonadota</taxon>
        <taxon>Betaproteobacteria</taxon>
        <taxon>Burkholderiales</taxon>
        <taxon>Alcaligenaceae</taxon>
        <taxon>Pigmentiphaga</taxon>
    </lineage>
</organism>
<dbReference type="EMBL" id="UWPJ01000024">
    <property type="protein sequence ID" value="VCU70983.1"/>
    <property type="molecule type" value="Genomic_DNA"/>
</dbReference>
<dbReference type="OrthoDB" id="9806250at2"/>
<sequence>MFHTARIAALALAVAALPVWAQAPLKTDGQWRGSVNAGASLAKGNTDSTTLNIGANAGKATETDRLNFSLTALYGTKNENGDKSETANLWRMGGKYDRDITDRMFGFGSLDLEHDKLQELDLRGVAAGGVGRHIVKTDKTLFDVFTGLAYNHERFTHDTRNSVEWLLGEESSHKISDTTSLHQRLAVYPNLSNGGEYRVQLDAGLTTSITKKIELKLTLSNRYMSNPQPGVKKTDTLLLTSIGYRFGPD</sequence>
<dbReference type="Proteomes" id="UP000277294">
    <property type="component" value="Unassembled WGS sequence"/>
</dbReference>
<evidence type="ECO:0008006" key="4">
    <source>
        <dbReference type="Google" id="ProtNLM"/>
    </source>
</evidence>
<feature type="signal peptide" evidence="1">
    <location>
        <begin position="1"/>
        <end position="21"/>
    </location>
</feature>
<dbReference type="Pfam" id="PF04338">
    <property type="entry name" value="DUF481"/>
    <property type="match status" value="1"/>
</dbReference>
<gene>
    <name evidence="2" type="ORF">PIGHUM_03063</name>
</gene>
<proteinExistence type="predicted"/>
<dbReference type="AlphaFoldDB" id="A0A3P4B3V8"/>
<dbReference type="InterPro" id="IPR007433">
    <property type="entry name" value="DUF481"/>
</dbReference>
<accession>A0A3P4B3V8</accession>
<feature type="chain" id="PRO_5018080615" description="Salt-induced outer membrane protein" evidence="1">
    <location>
        <begin position="22"/>
        <end position="249"/>
    </location>
</feature>
<name>A0A3P4B3V8_9BURK</name>
<dbReference type="RefSeq" id="WP_160142296.1">
    <property type="nucleotide sequence ID" value="NZ_UWPJ01000024.1"/>
</dbReference>
<keyword evidence="3" id="KW-1185">Reference proteome</keyword>
<evidence type="ECO:0000256" key="1">
    <source>
        <dbReference type="SAM" id="SignalP"/>
    </source>
</evidence>
<evidence type="ECO:0000313" key="3">
    <source>
        <dbReference type="Proteomes" id="UP000277294"/>
    </source>
</evidence>
<evidence type="ECO:0000313" key="2">
    <source>
        <dbReference type="EMBL" id="VCU70983.1"/>
    </source>
</evidence>
<reference evidence="2 3" key="1">
    <citation type="submission" date="2018-10" db="EMBL/GenBank/DDBJ databases">
        <authorList>
            <person name="Criscuolo A."/>
        </authorList>
    </citation>
    <scope>NUCLEOTIDE SEQUENCE [LARGE SCALE GENOMIC DNA]</scope>
    <source>
        <strain evidence="2">DnA1</strain>
    </source>
</reference>
<keyword evidence="1" id="KW-0732">Signal</keyword>